<comment type="caution">
    <text evidence="2">The sequence shown here is derived from an EMBL/GenBank/DDBJ whole genome shotgun (WGS) entry which is preliminary data.</text>
</comment>
<evidence type="ECO:0000313" key="3">
    <source>
        <dbReference type="Proteomes" id="UP001190700"/>
    </source>
</evidence>
<dbReference type="AlphaFoldDB" id="A0AAE0GDH5"/>
<evidence type="ECO:0000256" key="1">
    <source>
        <dbReference type="SAM" id="MobiDB-lite"/>
    </source>
</evidence>
<accession>A0AAE0GDH5</accession>
<reference evidence="2 3" key="1">
    <citation type="journal article" date="2015" name="Genome Biol. Evol.">
        <title>Comparative Genomics of a Bacterivorous Green Alga Reveals Evolutionary Causalities and Consequences of Phago-Mixotrophic Mode of Nutrition.</title>
        <authorList>
            <person name="Burns J.A."/>
            <person name="Paasch A."/>
            <person name="Narechania A."/>
            <person name="Kim E."/>
        </authorList>
    </citation>
    <scope>NUCLEOTIDE SEQUENCE [LARGE SCALE GENOMIC DNA]</scope>
    <source>
        <strain evidence="2 3">PLY_AMNH</strain>
    </source>
</reference>
<sequence>MLAFTNFSTSDAGPYQSDSDGDNDIGGHEPPDDVTTADDAPLRDSHTTALRVGGTGMISRLALPALLLSPCTLCAVQALQVGEHFVCPQPPTAADYFEDFDGSAERGTIYIYVLYSANTFDTFSEFAKLRTRTGWCAGFGSLTPMVYCLLP</sequence>
<feature type="region of interest" description="Disordered" evidence="1">
    <location>
        <begin position="1"/>
        <end position="41"/>
    </location>
</feature>
<protein>
    <submittedName>
        <fullName evidence="2">Uncharacterized protein</fullName>
    </submittedName>
</protein>
<proteinExistence type="predicted"/>
<feature type="compositionally biased region" description="Polar residues" evidence="1">
    <location>
        <begin position="1"/>
        <end position="11"/>
    </location>
</feature>
<organism evidence="2 3">
    <name type="scientific">Cymbomonas tetramitiformis</name>
    <dbReference type="NCBI Taxonomy" id="36881"/>
    <lineage>
        <taxon>Eukaryota</taxon>
        <taxon>Viridiplantae</taxon>
        <taxon>Chlorophyta</taxon>
        <taxon>Pyramimonadophyceae</taxon>
        <taxon>Pyramimonadales</taxon>
        <taxon>Pyramimonadaceae</taxon>
        <taxon>Cymbomonas</taxon>
    </lineage>
</organism>
<keyword evidence="3" id="KW-1185">Reference proteome</keyword>
<dbReference type="Proteomes" id="UP001190700">
    <property type="component" value="Unassembled WGS sequence"/>
</dbReference>
<evidence type="ECO:0000313" key="2">
    <source>
        <dbReference type="EMBL" id="KAK3276114.1"/>
    </source>
</evidence>
<name>A0AAE0GDH5_9CHLO</name>
<gene>
    <name evidence="2" type="ORF">CYMTET_15796</name>
</gene>
<dbReference type="EMBL" id="LGRX02006761">
    <property type="protein sequence ID" value="KAK3276114.1"/>
    <property type="molecule type" value="Genomic_DNA"/>
</dbReference>